<dbReference type="PANTHER" id="PTHR11133:SF23">
    <property type="entry name" value="SACCHAROPINE DEHYDROGENASE [NAD(+), L-LYSINE-FORMING]"/>
    <property type="match status" value="1"/>
</dbReference>
<dbReference type="Pfam" id="PF05222">
    <property type="entry name" value="AlaDh_PNT_N"/>
    <property type="match status" value="1"/>
</dbReference>
<dbReference type="SUPFAM" id="SSF52283">
    <property type="entry name" value="Formate/glycerate dehydrogenase catalytic domain-like"/>
    <property type="match status" value="1"/>
</dbReference>
<evidence type="ECO:0000256" key="2">
    <source>
        <dbReference type="ARBA" id="ARBA00023002"/>
    </source>
</evidence>
<dbReference type="RefSeq" id="YP_010781719.1">
    <property type="nucleotide sequence ID" value="NC_075039.1"/>
</dbReference>
<dbReference type="GeneID" id="80518483"/>
<dbReference type="SMART" id="SM01003">
    <property type="entry name" value="AlaDh_PNT_N"/>
    <property type="match status" value="1"/>
</dbReference>
<organism evidence="5">
    <name type="scientific">Tupanvirus soda lake</name>
    <dbReference type="NCBI Taxonomy" id="2126985"/>
    <lineage>
        <taxon>Viruses</taxon>
        <taxon>Varidnaviria</taxon>
        <taxon>Bamfordvirae</taxon>
        <taxon>Nucleocytoviricota</taxon>
        <taxon>Megaviricetes</taxon>
        <taxon>Imitervirales</taxon>
        <taxon>Mimiviridae</taxon>
        <taxon>Megamimivirinae</taxon>
        <taxon>Tupanvirus</taxon>
        <taxon>Tupanvirus salinum</taxon>
    </lineage>
</organism>
<keyword evidence="2" id="KW-0560">Oxidoreductase</keyword>
<keyword evidence="3" id="KW-0520">NAD</keyword>
<dbReference type="CDD" id="cd12188">
    <property type="entry name" value="SDH"/>
    <property type="match status" value="1"/>
</dbReference>
<evidence type="ECO:0000256" key="3">
    <source>
        <dbReference type="ARBA" id="ARBA00023027"/>
    </source>
</evidence>
<protein>
    <submittedName>
        <fullName evidence="5">Saccharopine dehydrogenase (NAD+, L-lysine forming)</fullName>
    </submittedName>
</protein>
<dbReference type="InterPro" id="IPR027281">
    <property type="entry name" value="Lys1"/>
</dbReference>
<sequence>MNNIHLWLRCETKQDEYRTPITPATAKKLIDLDCRITVEKSSQRCYREYDYANVGCDLVEPTSWIYAPKNVFVVGLKELPENLEKVEHMHIYFAHCFKNQKKSKELIQKFIKGGGKILDIEYLTDENGNRLAAFGKSAGIAGALLSIMVWTEQKLTNKNAHLGKIIPVKHTSDIVRMLVRKLNKIEENPKILIIGSKGRVGKGAVDIINELGLTATEWTRNDTLNKNISNEIMQYNILINCINLDKKIIPFLTKDTLNYNDRKLSVCVDISCDYANPNNPLPIYNTPSSFEYPVINLITEHPILDVVAIENLPSLLPIDSSDDFSEQLYQCLIKLESWHDIWQRTEKVFLDQSI</sequence>
<dbReference type="SUPFAM" id="SSF51735">
    <property type="entry name" value="NAD(P)-binding Rossmann-fold domains"/>
    <property type="match status" value="1"/>
</dbReference>
<evidence type="ECO:0000259" key="4">
    <source>
        <dbReference type="SMART" id="SM01003"/>
    </source>
</evidence>
<proteinExistence type="inferred from homology"/>
<dbReference type="InterPro" id="IPR007886">
    <property type="entry name" value="AlaDH/PNT_N"/>
</dbReference>
<feature type="domain" description="Alanine dehydrogenase/pyridine nucleotide transhydrogenase N-terminal" evidence="4">
    <location>
        <begin position="7"/>
        <end position="141"/>
    </location>
</feature>
<evidence type="ECO:0000313" key="5">
    <source>
        <dbReference type="EMBL" id="QKU35066.1"/>
    </source>
</evidence>
<evidence type="ECO:0000256" key="1">
    <source>
        <dbReference type="ARBA" id="ARBA00005689"/>
    </source>
</evidence>
<reference evidence="5" key="1">
    <citation type="submission" date="2017-01" db="EMBL/GenBank/DDBJ databases">
        <authorList>
            <person name="Assis F.L."/>
            <person name="Abrahao J.S."/>
            <person name="Silva L."/>
            <person name="Khalil J.B."/>
            <person name="Rodrigues R."/>
            <person name="Silva L.S."/>
            <person name="Arantes T."/>
            <person name="Boratto P."/>
            <person name="Andrade M."/>
            <person name="Kroon E.G."/>
            <person name="Ribeiro B."/>
            <person name="Bergier I."/>
            <person name="Seligmann H."/>
            <person name="Ghigo E."/>
            <person name="Colson P."/>
            <person name="Levasseur A."/>
            <person name="Raoult D."/>
            <person name="Scola B.L."/>
        </authorList>
    </citation>
    <scope>NUCLEOTIDE SEQUENCE</scope>
    <source>
        <strain evidence="5">Soda lake</strain>
    </source>
</reference>
<reference evidence="5" key="2">
    <citation type="journal article" date="2018" name="Nat. Commun.">
        <title>Tailed giant Tupanvirus possesses the most complete translational apparatus of the known virosphere.</title>
        <authorList>
            <person name="Abrahao J."/>
            <person name="Silva L."/>
            <person name="Silva L.S."/>
            <person name="Khalil J.Y.B."/>
            <person name="Rodrigues R."/>
            <person name="Arantes T."/>
            <person name="Assis F."/>
            <person name="Boratto P."/>
            <person name="Andrade M."/>
            <person name="Kroon E.G."/>
            <person name="Ribeiro B."/>
            <person name="Bergier I."/>
            <person name="Seligmann H."/>
            <person name="Ghigo E."/>
            <person name="Colson P."/>
            <person name="Levasseur A."/>
            <person name="Kroemer G."/>
            <person name="Raoult D."/>
            <person name="La Scola B."/>
        </authorList>
    </citation>
    <scope>NUCLEOTIDE SEQUENCE [LARGE SCALE GENOMIC DNA]</scope>
    <source>
        <strain evidence="5">Soda lake</strain>
    </source>
</reference>
<dbReference type="EMBL" id="KY523104">
    <property type="protein sequence ID" value="QKU35066.1"/>
    <property type="molecule type" value="Genomic_DNA"/>
</dbReference>
<dbReference type="KEGG" id="vg:80518483"/>
<dbReference type="GO" id="GO:0004754">
    <property type="term" value="F:saccharopine dehydrogenase (NAD+, L-lysine-forming) activity"/>
    <property type="evidence" value="ECO:0007669"/>
    <property type="project" value="InterPro"/>
</dbReference>
<dbReference type="InterPro" id="IPR051168">
    <property type="entry name" value="AASS"/>
</dbReference>
<name>A0A6N1NU22_9VIRU</name>
<dbReference type="GO" id="GO:0019878">
    <property type="term" value="P:lysine biosynthetic process via aminoadipic acid"/>
    <property type="evidence" value="ECO:0007669"/>
    <property type="project" value="TreeGrafter"/>
</dbReference>
<dbReference type="PANTHER" id="PTHR11133">
    <property type="entry name" value="SACCHAROPINE DEHYDROGENASE"/>
    <property type="match status" value="1"/>
</dbReference>
<dbReference type="PIRSF" id="PIRSF018250">
    <property type="entry name" value="Saccharopine_DH_Lys"/>
    <property type="match status" value="1"/>
</dbReference>
<dbReference type="InterPro" id="IPR036291">
    <property type="entry name" value="NAD(P)-bd_dom_sf"/>
</dbReference>
<accession>A0A6N1NU22</accession>
<dbReference type="Gene3D" id="3.40.50.720">
    <property type="entry name" value="NAD(P)-binding Rossmann-like Domain"/>
    <property type="match status" value="1"/>
</dbReference>
<comment type="similarity">
    <text evidence="1">Belongs to the AlaDH/PNT family.</text>
</comment>